<keyword evidence="2" id="KW-0186">Copper</keyword>
<dbReference type="EMBL" id="CP016033">
    <property type="protein sequence ID" value="ANK11870.1"/>
    <property type="molecule type" value="Genomic_DNA"/>
</dbReference>
<dbReference type="Proteomes" id="UP000078263">
    <property type="component" value="Chromosome"/>
</dbReference>
<evidence type="ECO:0000313" key="5">
    <source>
        <dbReference type="EMBL" id="ANK11870.1"/>
    </source>
</evidence>
<name>A0A192D148_9SPHN</name>
<keyword evidence="1 3" id="KW-0732">Signal</keyword>
<accession>A0A192D148</accession>
<dbReference type="OrthoDB" id="7605523at2"/>
<dbReference type="GO" id="GO:0046688">
    <property type="term" value="P:response to copper ion"/>
    <property type="evidence" value="ECO:0007669"/>
    <property type="project" value="InterPro"/>
</dbReference>
<dbReference type="InterPro" id="IPR014756">
    <property type="entry name" value="Ig_E-set"/>
</dbReference>
<dbReference type="SUPFAM" id="SSF81296">
    <property type="entry name" value="E set domains"/>
    <property type="match status" value="1"/>
</dbReference>
<dbReference type="STRING" id="1112.A9D12_01710"/>
<dbReference type="AlphaFoldDB" id="A0A192D148"/>
<feature type="signal peptide" evidence="3">
    <location>
        <begin position="1"/>
        <end position="20"/>
    </location>
</feature>
<dbReference type="Gene3D" id="2.60.40.1220">
    <property type="match status" value="1"/>
</dbReference>
<proteinExistence type="predicted"/>
<dbReference type="Pfam" id="PF04234">
    <property type="entry name" value="CopC"/>
    <property type="match status" value="1"/>
</dbReference>
<evidence type="ECO:0000256" key="1">
    <source>
        <dbReference type="ARBA" id="ARBA00022729"/>
    </source>
</evidence>
<evidence type="ECO:0000256" key="2">
    <source>
        <dbReference type="ARBA" id="ARBA00023008"/>
    </source>
</evidence>
<reference evidence="5 6" key="1">
    <citation type="submission" date="2016-05" db="EMBL/GenBank/DDBJ databases">
        <title>Compelete Genome Sequence of Bacteriochlorophyll-Synthesizing Bacterium Porphyrobacter neustonensis DSM 9434.</title>
        <authorList>
            <person name="Shi X.-L."/>
            <person name="Wu Y.-H."/>
            <person name="Cheng H."/>
            <person name="Xu L."/>
            <person name="Zhang X.-Q."/>
            <person name="Wang C.-S."/>
            <person name="Xu X.-W."/>
        </authorList>
    </citation>
    <scope>NUCLEOTIDE SEQUENCE [LARGE SCALE GENOMIC DNA]</scope>
    <source>
        <strain evidence="5 6">DSM 9434</strain>
    </source>
</reference>
<dbReference type="RefSeq" id="WP_068349188.1">
    <property type="nucleotide sequence ID" value="NZ_CP016033.1"/>
</dbReference>
<dbReference type="GO" id="GO:0005507">
    <property type="term" value="F:copper ion binding"/>
    <property type="evidence" value="ECO:0007669"/>
    <property type="project" value="InterPro"/>
</dbReference>
<dbReference type="InterPro" id="IPR007348">
    <property type="entry name" value="CopC_dom"/>
</dbReference>
<sequence length="141" mass="15124">MRGRLILPALAAVLASPAAAEKLDARAMLVASTPAKDSTVEAGLDTITLTFAEPAEVISVTLRLPDDSEMAPVPEAPARRGRQKDYRYRLLAPLEQPGSYAISYLLISKSFKSLNGFIDFQIAGEEAVAASEYAAEPETEE</sequence>
<keyword evidence="6" id="KW-1185">Reference proteome</keyword>
<gene>
    <name evidence="5" type="ORF">A9D12_01710</name>
</gene>
<feature type="chain" id="PRO_5008251624" description="CopC domain-containing protein" evidence="3">
    <location>
        <begin position="21"/>
        <end position="141"/>
    </location>
</feature>
<evidence type="ECO:0000259" key="4">
    <source>
        <dbReference type="Pfam" id="PF04234"/>
    </source>
</evidence>
<feature type="domain" description="CopC" evidence="4">
    <location>
        <begin position="28"/>
        <end position="122"/>
    </location>
</feature>
<dbReference type="InterPro" id="IPR014755">
    <property type="entry name" value="Cu-Rt/internalin_Ig-like"/>
</dbReference>
<evidence type="ECO:0000256" key="3">
    <source>
        <dbReference type="SAM" id="SignalP"/>
    </source>
</evidence>
<evidence type="ECO:0000313" key="6">
    <source>
        <dbReference type="Proteomes" id="UP000078263"/>
    </source>
</evidence>
<organism evidence="5 6">
    <name type="scientific">Erythrobacter neustonensis</name>
    <dbReference type="NCBI Taxonomy" id="1112"/>
    <lineage>
        <taxon>Bacteria</taxon>
        <taxon>Pseudomonadati</taxon>
        <taxon>Pseudomonadota</taxon>
        <taxon>Alphaproteobacteria</taxon>
        <taxon>Sphingomonadales</taxon>
        <taxon>Erythrobacteraceae</taxon>
        <taxon>Erythrobacter/Porphyrobacter group</taxon>
        <taxon>Erythrobacter</taxon>
    </lineage>
</organism>
<dbReference type="GO" id="GO:0042597">
    <property type="term" value="C:periplasmic space"/>
    <property type="evidence" value="ECO:0007669"/>
    <property type="project" value="InterPro"/>
</dbReference>
<protein>
    <recommendedName>
        <fullName evidence="4">CopC domain-containing protein</fullName>
    </recommendedName>
</protein>
<dbReference type="KEGG" id="pns:A9D12_01710"/>